<reference evidence="3" key="1">
    <citation type="journal article" date="2021" name="ISME J.">
        <title>Evolutionary origin and ecological implication of a unique nif island in free-living Bradyrhizobium lineages.</title>
        <authorList>
            <person name="Tao J."/>
        </authorList>
    </citation>
    <scope>NUCLEOTIDE SEQUENCE [LARGE SCALE GENOMIC DNA]</scope>
    <source>
        <strain evidence="3">SZCCT0434</strain>
    </source>
</reference>
<accession>A0ABS5FME0</accession>
<dbReference type="EMBL" id="JAFCJH010000022">
    <property type="protein sequence ID" value="MBR0797974.1"/>
    <property type="molecule type" value="Genomic_DNA"/>
</dbReference>
<name>A0ABS5FME0_9BRAD</name>
<proteinExistence type="predicted"/>
<keyword evidence="3" id="KW-1185">Reference proteome</keyword>
<dbReference type="Proteomes" id="UP001315278">
    <property type="component" value="Unassembled WGS sequence"/>
</dbReference>
<dbReference type="RefSeq" id="WP_212493520.1">
    <property type="nucleotide sequence ID" value="NZ_JAFCJH010000022.1"/>
</dbReference>
<dbReference type="Gene3D" id="3.75.10.10">
    <property type="entry name" value="L-arginine/glycine Amidinotransferase, Chain A"/>
    <property type="match status" value="1"/>
</dbReference>
<organism evidence="2 3">
    <name type="scientific">Bradyrhizobium jicamae</name>
    <dbReference type="NCBI Taxonomy" id="280332"/>
    <lineage>
        <taxon>Bacteria</taxon>
        <taxon>Pseudomonadati</taxon>
        <taxon>Pseudomonadota</taxon>
        <taxon>Alphaproteobacteria</taxon>
        <taxon>Hyphomicrobiales</taxon>
        <taxon>Nitrobacteraceae</taxon>
        <taxon>Bradyrhizobium</taxon>
    </lineage>
</organism>
<protein>
    <submittedName>
        <fullName evidence="2">Agmatine deiminase family protein</fullName>
    </submittedName>
</protein>
<evidence type="ECO:0000313" key="3">
    <source>
        <dbReference type="Proteomes" id="UP001315278"/>
    </source>
</evidence>
<evidence type="ECO:0000313" key="2">
    <source>
        <dbReference type="EMBL" id="MBR0797974.1"/>
    </source>
</evidence>
<dbReference type="PANTHER" id="PTHR31377:SF0">
    <property type="entry name" value="AGMATINE DEIMINASE-RELATED"/>
    <property type="match status" value="1"/>
</dbReference>
<dbReference type="Pfam" id="PF04371">
    <property type="entry name" value="PAD_porph"/>
    <property type="match status" value="1"/>
</dbReference>
<sequence>MNLNTMQKERCLSTDEPIRIPAEWEPHACCFMAWAVHREWEADIDNVKRELHEVISTVAEYEPVRLLVPPDLIREAQRQNFGHDVEIIEAPVDDIWMRDILPTFALRNGAPIAIDWNFNGWGSSPLRPARPGDRLSGLSASALEIPSVPASFIADAGSIVTDGRGTVITTKSCLLRPNRNPPFGRTDRQRMDAIEQGFLHVGIRKVIWLEGDATEPITNGHADGYVLFTNTGNLLVEGIDPLTRQPNRSRQADVKLLEASVDAQNRLLDVKIVLPPRQQYLRFSGRSFASCYLNAYVANGAVITARFGDPERDEAARQYLQQAFPTREIRMLRINHIAAGGGGIHCLTKEMPQTIAT</sequence>
<dbReference type="PANTHER" id="PTHR31377">
    <property type="entry name" value="AGMATINE DEIMINASE-RELATED"/>
    <property type="match status" value="1"/>
</dbReference>
<evidence type="ECO:0000256" key="1">
    <source>
        <dbReference type="ARBA" id="ARBA00022801"/>
    </source>
</evidence>
<dbReference type="SUPFAM" id="SSF55909">
    <property type="entry name" value="Pentein"/>
    <property type="match status" value="1"/>
</dbReference>
<dbReference type="InterPro" id="IPR007466">
    <property type="entry name" value="Peptidyl-Arg-deiminase_porph"/>
</dbReference>
<gene>
    <name evidence="2" type="ORF">JQ615_21525</name>
</gene>
<comment type="caution">
    <text evidence="2">The sequence shown here is derived from an EMBL/GenBank/DDBJ whole genome shotgun (WGS) entry which is preliminary data.</text>
</comment>
<keyword evidence="1" id="KW-0378">Hydrolase</keyword>